<evidence type="ECO:0000313" key="24">
    <source>
        <dbReference type="EMBL" id="APA06410.1"/>
    </source>
</evidence>
<evidence type="ECO:0000256" key="15">
    <source>
        <dbReference type="ARBA" id="ARBA00023277"/>
    </source>
</evidence>
<protein>
    <recommendedName>
        <fullName evidence="6">Probable glucan endo-1,3-beta-glucosidase eglC</fullName>
        <ecNumber evidence="5">3.2.1.39</ecNumber>
    </recommendedName>
    <alternativeName>
        <fullName evidence="20">Endo-1,3-beta-glucanase eglC</fullName>
    </alternativeName>
    <alternativeName>
        <fullName evidence="21">Laminarinase eglC</fullName>
    </alternativeName>
</protein>
<dbReference type="EMBL" id="CP017815">
    <property type="protein sequence ID" value="APA06410.1"/>
    <property type="molecule type" value="Genomic_DNA"/>
</dbReference>
<feature type="signal peptide" evidence="23">
    <location>
        <begin position="1"/>
        <end position="19"/>
    </location>
</feature>
<evidence type="ECO:0000256" key="2">
    <source>
        <dbReference type="ARBA" id="ARBA00004191"/>
    </source>
</evidence>
<accession>A0A1D9PUR4</accession>
<dbReference type="OMA" id="WVWITET"/>
<proteinExistence type="inferred from homology"/>
<organism evidence="24 25">
    <name type="scientific">Sclerotinia sclerotiorum (strain ATCC 18683 / 1980 / Ss-1)</name>
    <name type="common">White mold</name>
    <name type="synonym">Whetzelinia sclerotiorum</name>
    <dbReference type="NCBI Taxonomy" id="665079"/>
    <lineage>
        <taxon>Eukaryota</taxon>
        <taxon>Fungi</taxon>
        <taxon>Dikarya</taxon>
        <taxon>Ascomycota</taxon>
        <taxon>Pezizomycotina</taxon>
        <taxon>Leotiomycetes</taxon>
        <taxon>Helotiales</taxon>
        <taxon>Sclerotiniaceae</taxon>
        <taxon>Sclerotinia</taxon>
    </lineage>
</organism>
<evidence type="ECO:0000256" key="9">
    <source>
        <dbReference type="ARBA" id="ARBA00022525"/>
    </source>
</evidence>
<gene>
    <name evidence="24" type="ORF">sscle_02g011800</name>
</gene>
<dbReference type="Proteomes" id="UP000177798">
    <property type="component" value="Chromosome 2"/>
</dbReference>
<evidence type="ECO:0000256" key="7">
    <source>
        <dbReference type="ARBA" id="ARBA00022475"/>
    </source>
</evidence>
<evidence type="ECO:0000256" key="11">
    <source>
        <dbReference type="ARBA" id="ARBA00022729"/>
    </source>
</evidence>
<dbReference type="GO" id="GO:0071555">
    <property type="term" value="P:cell wall organization"/>
    <property type="evidence" value="ECO:0007669"/>
    <property type="project" value="UniProtKB-KW"/>
</dbReference>
<dbReference type="FunFam" id="3.20.20.80:FF:000233">
    <property type="entry name" value="Probable glucan endo-1,3-beta-glucosidase eglC"/>
    <property type="match status" value="1"/>
</dbReference>
<evidence type="ECO:0000256" key="21">
    <source>
        <dbReference type="ARBA" id="ARBA00032906"/>
    </source>
</evidence>
<evidence type="ECO:0000256" key="1">
    <source>
        <dbReference type="ARBA" id="ARBA00000382"/>
    </source>
</evidence>
<evidence type="ECO:0000256" key="4">
    <source>
        <dbReference type="ARBA" id="ARBA00008773"/>
    </source>
</evidence>
<keyword evidence="14" id="KW-0325">Glycoprotein</keyword>
<keyword evidence="11 23" id="KW-0732">Signal</keyword>
<evidence type="ECO:0000256" key="5">
    <source>
        <dbReference type="ARBA" id="ARBA00012780"/>
    </source>
</evidence>
<keyword evidence="10" id="KW-0336">GPI-anchor</keyword>
<dbReference type="KEGG" id="ssl:SS1G_12930"/>
<dbReference type="PANTHER" id="PTHR16631">
    <property type="entry name" value="GLUCAN 1,3-BETA-GLUCOSIDASE"/>
    <property type="match status" value="1"/>
</dbReference>
<evidence type="ECO:0000256" key="10">
    <source>
        <dbReference type="ARBA" id="ARBA00022622"/>
    </source>
</evidence>
<keyword evidence="12" id="KW-0378">Hydrolase</keyword>
<feature type="chain" id="PRO_5010579876" description="Probable glucan endo-1,3-beta-glucosidase eglC" evidence="23">
    <location>
        <begin position="20"/>
        <end position="295"/>
    </location>
</feature>
<dbReference type="AlphaFoldDB" id="A0A1D9PUR4"/>
<dbReference type="InterPro" id="IPR000490">
    <property type="entry name" value="Glyco_hydro_17"/>
</dbReference>
<comment type="catalytic activity">
    <reaction evidence="1">
        <text>Hydrolysis of (1-&gt;3)-beta-D-glucosidic linkages in (1-&gt;3)-beta-D-glucans.</text>
        <dbReference type="EC" id="3.2.1.39"/>
    </reaction>
</comment>
<dbReference type="EC" id="3.2.1.39" evidence="5"/>
<evidence type="ECO:0000256" key="23">
    <source>
        <dbReference type="SAM" id="SignalP"/>
    </source>
</evidence>
<keyword evidence="18" id="KW-0624">Polysaccharide degradation</keyword>
<reference evidence="25" key="1">
    <citation type="journal article" date="2017" name="Genome Biol. Evol.">
        <title>The complete genome sequence of the phytopathogenic fungus Sclerotinia sclerotiorum reveals insights into the genome architecture of broad host range pathogens.</title>
        <authorList>
            <person name="Derbyshire M."/>
            <person name="Denton-Giles M."/>
            <person name="Hegedus D."/>
            <person name="Seifbarghy S."/>
            <person name="Rollins J."/>
            <person name="van Kan J."/>
            <person name="Seidl M.F."/>
            <person name="Faino L."/>
            <person name="Mbengue M."/>
            <person name="Navaud O."/>
            <person name="Raffaele S."/>
            <person name="Hammond-Kosack K."/>
            <person name="Heard S."/>
            <person name="Oliver R."/>
        </authorList>
    </citation>
    <scope>NUCLEOTIDE SEQUENCE [LARGE SCALE GENOMIC DNA]</scope>
    <source>
        <strain evidence="25">ATCC 18683 / 1980 / Ss-1</strain>
    </source>
</reference>
<dbReference type="GO" id="GO:0098552">
    <property type="term" value="C:side of membrane"/>
    <property type="evidence" value="ECO:0007669"/>
    <property type="project" value="UniProtKB-KW"/>
</dbReference>
<dbReference type="PANTHER" id="PTHR16631:SF13">
    <property type="entry name" value="GLUCAN ENDO-1,3-BETA-GLUCOSIDASE EGLC-RELATED"/>
    <property type="match status" value="1"/>
</dbReference>
<dbReference type="GO" id="GO:0000272">
    <property type="term" value="P:polysaccharide catabolic process"/>
    <property type="evidence" value="ECO:0007669"/>
    <property type="project" value="UniProtKB-KW"/>
</dbReference>
<dbReference type="VEuPathDB" id="FungiDB:sscle_02g011800"/>
<dbReference type="InterPro" id="IPR017853">
    <property type="entry name" value="GH"/>
</dbReference>
<evidence type="ECO:0000256" key="22">
    <source>
        <dbReference type="RuleBase" id="RU004335"/>
    </source>
</evidence>
<comment type="similarity">
    <text evidence="4 22">Belongs to the glycosyl hydrolase 17 family.</text>
</comment>
<dbReference type="GO" id="GO:0005886">
    <property type="term" value="C:plasma membrane"/>
    <property type="evidence" value="ECO:0007669"/>
    <property type="project" value="UniProtKB-SubCell"/>
</dbReference>
<comment type="function">
    <text evidence="19">Glucanases play a role in cell expansion during growth, in cell-cell fusion during mating, and in spore release during sporulation. This enzyme may be involved in beta-glucan degradation and also function biosynthetically as a transglycosylase.</text>
</comment>
<keyword evidence="17" id="KW-0961">Cell wall biogenesis/degradation</keyword>
<evidence type="ECO:0000256" key="16">
    <source>
        <dbReference type="ARBA" id="ARBA00023288"/>
    </source>
</evidence>
<keyword evidence="8" id="KW-0134">Cell wall</keyword>
<keyword evidence="9" id="KW-0964">Secreted</keyword>
<evidence type="ECO:0000256" key="8">
    <source>
        <dbReference type="ARBA" id="ARBA00022512"/>
    </source>
</evidence>
<keyword evidence="15" id="KW-0119">Carbohydrate metabolism</keyword>
<evidence type="ECO:0000256" key="18">
    <source>
        <dbReference type="ARBA" id="ARBA00023326"/>
    </source>
</evidence>
<dbReference type="RefSeq" id="XP_001586352.1">
    <property type="nucleotide sequence ID" value="XM_001586302.1"/>
</dbReference>
<evidence type="ECO:0000256" key="14">
    <source>
        <dbReference type="ARBA" id="ARBA00023180"/>
    </source>
</evidence>
<evidence type="ECO:0000256" key="17">
    <source>
        <dbReference type="ARBA" id="ARBA00023316"/>
    </source>
</evidence>
<dbReference type="GO" id="GO:0042973">
    <property type="term" value="F:glucan endo-1,3-beta-D-glucosidase activity"/>
    <property type="evidence" value="ECO:0007669"/>
    <property type="project" value="UniProtKB-EC"/>
</dbReference>
<evidence type="ECO:0000256" key="19">
    <source>
        <dbReference type="ARBA" id="ARBA00025152"/>
    </source>
</evidence>
<dbReference type="OrthoDB" id="77201at2759"/>
<keyword evidence="13" id="KW-0472">Membrane</keyword>
<evidence type="ECO:0000256" key="3">
    <source>
        <dbReference type="ARBA" id="ARBA00004609"/>
    </source>
</evidence>
<comment type="subcellular location">
    <subcellularLocation>
        <location evidence="3">Cell membrane</location>
        <topology evidence="3">Lipid-anchor</topology>
        <topology evidence="3">GPI-anchor</topology>
    </subcellularLocation>
    <subcellularLocation>
        <location evidence="2">Secreted</location>
        <location evidence="2">Cell wall</location>
    </subcellularLocation>
</comment>
<sequence length="295" mass="31731">MKTTSIALALASTLTGANAYWKGFNSQATLGNGACKTQADWENDFRMIQSFPGGFNSLRVYASSDCNTIANVVPAAIATGGKVLVGVWTEDAGHYDAEKQALLAATRTYGFDWMVAVSVGSEDLYRGDTDAFTLSQQIYDVRGMLSTVPGYTTTGVQVGHVDTWTMWTNGANVDVIKACDFIGLDGYPYFQNTEENDIGVADDLFWQSVNAVRGAVQNVGSNAPVWVTETGWPTAGATENVAVASVENAQTYWKQVACSAVNEVNTFWYSLQDFNAIPAFGVVDGNGNLKYDLSC</sequence>
<name>A0A1D9PUR4_SCLS1</name>
<evidence type="ECO:0000256" key="12">
    <source>
        <dbReference type="ARBA" id="ARBA00022801"/>
    </source>
</evidence>
<evidence type="ECO:0000256" key="13">
    <source>
        <dbReference type="ARBA" id="ARBA00023136"/>
    </source>
</evidence>
<dbReference type="InterPro" id="IPR050732">
    <property type="entry name" value="Beta-glucan_modifiers"/>
</dbReference>
<evidence type="ECO:0000256" key="6">
    <source>
        <dbReference type="ARBA" id="ARBA00019762"/>
    </source>
</evidence>
<keyword evidence="7" id="KW-1003">Cell membrane</keyword>
<evidence type="ECO:0000256" key="20">
    <source>
        <dbReference type="ARBA" id="ARBA00032134"/>
    </source>
</evidence>
<evidence type="ECO:0000313" key="25">
    <source>
        <dbReference type="Proteomes" id="UP000177798"/>
    </source>
</evidence>
<keyword evidence="16" id="KW-0449">Lipoprotein</keyword>
<dbReference type="Gene3D" id="3.20.20.80">
    <property type="entry name" value="Glycosidases"/>
    <property type="match status" value="1"/>
</dbReference>
<dbReference type="Pfam" id="PF00332">
    <property type="entry name" value="Glyco_hydro_17"/>
    <property type="match status" value="1"/>
</dbReference>
<dbReference type="SUPFAM" id="SSF51445">
    <property type="entry name" value="(Trans)glycosidases"/>
    <property type="match status" value="1"/>
</dbReference>